<dbReference type="GO" id="GO:0005319">
    <property type="term" value="F:lipid transporter activity"/>
    <property type="evidence" value="ECO:0007669"/>
    <property type="project" value="TreeGrafter"/>
</dbReference>
<dbReference type="FunFam" id="3.40.50.300:FF:000665">
    <property type="entry name" value="ABC transporter A family member 2"/>
    <property type="match status" value="1"/>
</dbReference>
<feature type="transmembrane region" description="Helical" evidence="8">
    <location>
        <begin position="335"/>
        <end position="363"/>
    </location>
</feature>
<dbReference type="InterPro" id="IPR027417">
    <property type="entry name" value="P-loop_NTPase"/>
</dbReference>
<keyword evidence="11" id="KW-1185">Reference proteome</keyword>
<dbReference type="PROSITE" id="PS50893">
    <property type="entry name" value="ABC_TRANSPORTER_2"/>
    <property type="match status" value="1"/>
</dbReference>
<proteinExistence type="predicted"/>
<feature type="transmembrane region" description="Helical" evidence="8">
    <location>
        <begin position="369"/>
        <end position="388"/>
    </location>
</feature>
<feature type="transmembrane region" description="Helical" evidence="8">
    <location>
        <begin position="310"/>
        <end position="328"/>
    </location>
</feature>
<evidence type="ECO:0000256" key="5">
    <source>
        <dbReference type="ARBA" id="ARBA00022840"/>
    </source>
</evidence>
<evidence type="ECO:0000256" key="1">
    <source>
        <dbReference type="ARBA" id="ARBA00004141"/>
    </source>
</evidence>
<gene>
    <name evidence="10" type="ORF">SmJEL517_g03814</name>
</gene>
<dbReference type="STRING" id="1806994.A0A507C5B8"/>
<feature type="transmembrane region" description="Helical" evidence="8">
    <location>
        <begin position="443"/>
        <end position="460"/>
    </location>
</feature>
<keyword evidence="4" id="KW-0547">Nucleotide-binding</keyword>
<dbReference type="Pfam" id="PF12698">
    <property type="entry name" value="ABC2_membrane_3"/>
    <property type="match status" value="1"/>
</dbReference>
<feature type="domain" description="ABC transporter" evidence="9">
    <location>
        <begin position="535"/>
        <end position="774"/>
    </location>
</feature>
<dbReference type="PROSITE" id="PS00211">
    <property type="entry name" value="ABC_TRANSPORTER_1"/>
    <property type="match status" value="1"/>
</dbReference>
<dbReference type="GeneID" id="42005039"/>
<organism evidence="10 11">
    <name type="scientific">Synchytrium microbalum</name>
    <dbReference type="NCBI Taxonomy" id="1806994"/>
    <lineage>
        <taxon>Eukaryota</taxon>
        <taxon>Fungi</taxon>
        <taxon>Fungi incertae sedis</taxon>
        <taxon>Chytridiomycota</taxon>
        <taxon>Chytridiomycota incertae sedis</taxon>
        <taxon>Chytridiomycetes</taxon>
        <taxon>Synchytriales</taxon>
        <taxon>Synchytriaceae</taxon>
        <taxon>Synchytrium</taxon>
    </lineage>
</organism>
<keyword evidence="6 8" id="KW-1133">Transmembrane helix</keyword>
<keyword evidence="5" id="KW-0067">ATP-binding</keyword>
<dbReference type="EMBL" id="QEAO01000022">
    <property type="protein sequence ID" value="TPX33176.1"/>
    <property type="molecule type" value="Genomic_DNA"/>
</dbReference>
<feature type="transmembrane region" description="Helical" evidence="8">
    <location>
        <begin position="54"/>
        <end position="76"/>
    </location>
</feature>
<comment type="subcellular location">
    <subcellularLocation>
        <location evidence="1">Membrane</location>
        <topology evidence="1">Multi-pass membrane protein</topology>
    </subcellularLocation>
</comment>
<dbReference type="RefSeq" id="XP_031024218.1">
    <property type="nucleotide sequence ID" value="XM_031169742.1"/>
</dbReference>
<dbReference type="PANTHER" id="PTHR19229">
    <property type="entry name" value="ATP-BINDING CASSETTE TRANSPORTER SUBFAMILY A ABCA"/>
    <property type="match status" value="1"/>
</dbReference>
<protein>
    <recommendedName>
        <fullName evidence="9">ABC transporter domain-containing protein</fullName>
    </recommendedName>
</protein>
<sequence length="880" mass="97822">MALNGDTQISSPISPAEEIDDLGRYDIVQKSGLSTFWSQLSIMLRRNTILQIRWFRSTLSQFVVAPFVFMILLYVLQQADYANQGKANLHPGQAPLQGIQRCQGPTYGSPCVTIMYTPADPIYTGFMSTFAAINGPRMGDVPMVIESAVSDPGFFPARQMDIVPVPNADYIYNFTLYHPNYTSWGIVFNYSPTPNPNYQYQIWYNSTQVSNGSDIFGRDLTGFMRGIDEAIITNLNDPTATVKANISVDIRDWPVIPPSTLSDSIVQNLGPVFFFCSVMVIFINVLNQIVSEKEAKQRHGMEMMGLKPSFFLFGDGMVMFAFFITTFVRKARVAVLIGIFVFVIGLLFESFVFGTNVLGYIWWDASTSPAGWIVLMFFPFFNFGKIFLDITTYTTGRLDSLTNTYIPGPGFNLTALTNPIPIELRPTYGGGSIPNVPAPVQSWYFLLMNIAFYALLTWYFDTIIPNEFGMSLPWHFPFLASYWGIETGKRKGVEAREWLEKEKKKTADVKPPANEEDAVAAERVQTLSEDYWPAVKIVNLRKVFPTNPLGFKSTTDKIAVDDLCLTFKEGEVFALLGQNGAGKSTSINILSGLTPSTTGDCLIYGLSARNQMHRIRRIMGVCPQHDILFDDLTAREHIRLYAGLKGVPSKSIEALVQSRLTAVRLLKVADQRAGSYSGGMKRRLSMVIATIGDPKVVYLDEPTTGMDPVNRRHVWTFIEKFKKNRVVVLTTHSMEEADVLADRIGIMARGQLKAIGSSIALKTKYGAGYRISVVTDASRVLEAKQKIQSQVPDAILEDESAGAMIFQFPPSSTPAIPAFVKYLDSQSDSKSDGLVRAWSISNTSLEEVFLKLLRDGGVGTGGADSAATKTLLRQRMDRSQ</sequence>
<dbReference type="AlphaFoldDB" id="A0A507C5B8"/>
<dbReference type="Pfam" id="PF00005">
    <property type="entry name" value="ABC_tran"/>
    <property type="match status" value="1"/>
</dbReference>
<accession>A0A507C5B8</accession>
<comment type="caution">
    <text evidence="10">The sequence shown here is derived from an EMBL/GenBank/DDBJ whole genome shotgun (WGS) entry which is preliminary data.</text>
</comment>
<evidence type="ECO:0000259" key="9">
    <source>
        <dbReference type="PROSITE" id="PS50893"/>
    </source>
</evidence>
<dbReference type="InterPro" id="IPR003439">
    <property type="entry name" value="ABC_transporter-like_ATP-bd"/>
</dbReference>
<dbReference type="InterPro" id="IPR013525">
    <property type="entry name" value="ABC2_TM"/>
</dbReference>
<dbReference type="Gene3D" id="3.40.50.300">
    <property type="entry name" value="P-loop containing nucleotide triphosphate hydrolases"/>
    <property type="match status" value="1"/>
</dbReference>
<dbReference type="GO" id="GO:0016020">
    <property type="term" value="C:membrane"/>
    <property type="evidence" value="ECO:0007669"/>
    <property type="project" value="UniProtKB-SubCell"/>
</dbReference>
<dbReference type="CDD" id="cd03263">
    <property type="entry name" value="ABC_subfamily_A"/>
    <property type="match status" value="1"/>
</dbReference>
<dbReference type="PANTHER" id="PTHR19229:SF205">
    <property type="entry name" value="ABC TRANSPORTER A FAMILY MEMBER 1-RELATED"/>
    <property type="match status" value="1"/>
</dbReference>
<dbReference type="OrthoDB" id="8061355at2759"/>
<evidence type="ECO:0000256" key="6">
    <source>
        <dbReference type="ARBA" id="ARBA00022989"/>
    </source>
</evidence>
<keyword evidence="7 8" id="KW-0472">Membrane</keyword>
<keyword evidence="3 8" id="KW-0812">Transmembrane</keyword>
<name>A0A507C5B8_9FUNG</name>
<dbReference type="InterPro" id="IPR017871">
    <property type="entry name" value="ABC_transporter-like_CS"/>
</dbReference>
<evidence type="ECO:0000256" key="7">
    <source>
        <dbReference type="ARBA" id="ARBA00023136"/>
    </source>
</evidence>
<evidence type="ECO:0000256" key="4">
    <source>
        <dbReference type="ARBA" id="ARBA00022741"/>
    </source>
</evidence>
<dbReference type="SMART" id="SM00382">
    <property type="entry name" value="AAA"/>
    <property type="match status" value="1"/>
</dbReference>
<evidence type="ECO:0000256" key="3">
    <source>
        <dbReference type="ARBA" id="ARBA00022692"/>
    </source>
</evidence>
<dbReference type="GO" id="GO:0016887">
    <property type="term" value="F:ATP hydrolysis activity"/>
    <property type="evidence" value="ECO:0007669"/>
    <property type="project" value="InterPro"/>
</dbReference>
<dbReference type="GO" id="GO:0140359">
    <property type="term" value="F:ABC-type transporter activity"/>
    <property type="evidence" value="ECO:0007669"/>
    <property type="project" value="InterPro"/>
</dbReference>
<evidence type="ECO:0000313" key="11">
    <source>
        <dbReference type="Proteomes" id="UP000319731"/>
    </source>
</evidence>
<dbReference type="GO" id="GO:0005524">
    <property type="term" value="F:ATP binding"/>
    <property type="evidence" value="ECO:0007669"/>
    <property type="project" value="UniProtKB-KW"/>
</dbReference>
<reference evidence="10 11" key="1">
    <citation type="journal article" date="2019" name="Sci. Rep.">
        <title>Comparative genomics of chytrid fungi reveal insights into the obligate biotrophic and pathogenic lifestyle of Synchytrium endobioticum.</title>
        <authorList>
            <person name="van de Vossenberg B.T.L.H."/>
            <person name="Warris S."/>
            <person name="Nguyen H.D.T."/>
            <person name="van Gent-Pelzer M.P.E."/>
            <person name="Joly D.L."/>
            <person name="van de Geest H.C."/>
            <person name="Bonants P.J.M."/>
            <person name="Smith D.S."/>
            <person name="Levesque C.A."/>
            <person name="van der Lee T.A.J."/>
        </authorList>
    </citation>
    <scope>NUCLEOTIDE SEQUENCE [LARGE SCALE GENOMIC DNA]</scope>
    <source>
        <strain evidence="10 11">JEL517</strain>
    </source>
</reference>
<evidence type="ECO:0000256" key="2">
    <source>
        <dbReference type="ARBA" id="ARBA00022448"/>
    </source>
</evidence>
<keyword evidence="2" id="KW-0813">Transport</keyword>
<evidence type="ECO:0000256" key="8">
    <source>
        <dbReference type="SAM" id="Phobius"/>
    </source>
</evidence>
<dbReference type="InterPro" id="IPR003593">
    <property type="entry name" value="AAA+_ATPase"/>
</dbReference>
<dbReference type="SUPFAM" id="SSF52540">
    <property type="entry name" value="P-loop containing nucleoside triphosphate hydrolases"/>
    <property type="match status" value="1"/>
</dbReference>
<dbReference type="InterPro" id="IPR026082">
    <property type="entry name" value="ABCA"/>
</dbReference>
<feature type="transmembrane region" description="Helical" evidence="8">
    <location>
        <begin position="272"/>
        <end position="290"/>
    </location>
</feature>
<evidence type="ECO:0000313" key="10">
    <source>
        <dbReference type="EMBL" id="TPX33176.1"/>
    </source>
</evidence>
<dbReference type="Proteomes" id="UP000319731">
    <property type="component" value="Unassembled WGS sequence"/>
</dbReference>